<reference evidence="1" key="1">
    <citation type="journal article" date="2023" name="G3 (Bethesda)">
        <title>A reference genome for the long-term kleptoplast-retaining sea slug Elysia crispata morphotype clarki.</title>
        <authorList>
            <person name="Eastman K.E."/>
            <person name="Pendleton A.L."/>
            <person name="Shaikh M.A."/>
            <person name="Suttiyut T."/>
            <person name="Ogas R."/>
            <person name="Tomko P."/>
            <person name="Gavelis G."/>
            <person name="Widhalm J.R."/>
            <person name="Wisecaver J.H."/>
        </authorList>
    </citation>
    <scope>NUCLEOTIDE SEQUENCE</scope>
    <source>
        <strain evidence="1">ECLA1</strain>
    </source>
</reference>
<proteinExistence type="predicted"/>
<keyword evidence="2" id="KW-1185">Reference proteome</keyword>
<dbReference type="AlphaFoldDB" id="A0AAE0ZS41"/>
<protein>
    <submittedName>
        <fullName evidence="1">Uncharacterized protein</fullName>
    </submittedName>
</protein>
<accession>A0AAE0ZS41</accession>
<evidence type="ECO:0000313" key="1">
    <source>
        <dbReference type="EMBL" id="KAK3774352.1"/>
    </source>
</evidence>
<name>A0AAE0ZS41_9GAST</name>
<sequence>MVDFALTKLMLSQIIDGGCFSGMVELEARSNSTRVHAMGVTLYQRDCPLPTVQSGRITNMELLLNRTPVKSSLFFSGMLQLGLSLETSVTPDSVVVEKDTVSDVSSDISTTNLMLVLSQCLMCLLGCYHYQSDARAVSVSDVSSLMLPLPI</sequence>
<comment type="caution">
    <text evidence="1">The sequence shown here is derived from an EMBL/GenBank/DDBJ whole genome shotgun (WGS) entry which is preliminary data.</text>
</comment>
<dbReference type="EMBL" id="JAWDGP010003428">
    <property type="protein sequence ID" value="KAK3774352.1"/>
    <property type="molecule type" value="Genomic_DNA"/>
</dbReference>
<organism evidence="1 2">
    <name type="scientific">Elysia crispata</name>
    <name type="common">lettuce slug</name>
    <dbReference type="NCBI Taxonomy" id="231223"/>
    <lineage>
        <taxon>Eukaryota</taxon>
        <taxon>Metazoa</taxon>
        <taxon>Spiralia</taxon>
        <taxon>Lophotrochozoa</taxon>
        <taxon>Mollusca</taxon>
        <taxon>Gastropoda</taxon>
        <taxon>Heterobranchia</taxon>
        <taxon>Euthyneura</taxon>
        <taxon>Panpulmonata</taxon>
        <taxon>Sacoglossa</taxon>
        <taxon>Placobranchoidea</taxon>
        <taxon>Plakobranchidae</taxon>
        <taxon>Elysia</taxon>
    </lineage>
</organism>
<dbReference type="Proteomes" id="UP001283361">
    <property type="component" value="Unassembled WGS sequence"/>
</dbReference>
<evidence type="ECO:0000313" key="2">
    <source>
        <dbReference type="Proteomes" id="UP001283361"/>
    </source>
</evidence>
<gene>
    <name evidence="1" type="ORF">RRG08_013855</name>
</gene>